<keyword evidence="2" id="KW-0732">Signal</keyword>
<dbReference type="KEGG" id="neu:NE0890"/>
<dbReference type="HOGENOM" id="CLU_2808062_0_0_4"/>
<evidence type="ECO:0008006" key="5">
    <source>
        <dbReference type="Google" id="ProtNLM"/>
    </source>
</evidence>
<keyword evidence="1" id="KW-1133">Transmembrane helix</keyword>
<dbReference type="STRING" id="228410.NE0890"/>
<evidence type="ECO:0000256" key="1">
    <source>
        <dbReference type="SAM" id="Phobius"/>
    </source>
</evidence>
<dbReference type="AlphaFoldDB" id="Q82W09"/>
<dbReference type="RefSeq" id="WP_011111501.1">
    <property type="nucleotide sequence ID" value="NC_004757.1"/>
</dbReference>
<feature type="chain" id="PRO_5004297271" description="Bacteriophage coat protein B" evidence="2">
    <location>
        <begin position="27"/>
        <end position="67"/>
    </location>
</feature>
<evidence type="ECO:0000256" key="2">
    <source>
        <dbReference type="SAM" id="SignalP"/>
    </source>
</evidence>
<gene>
    <name evidence="3" type="ordered locus">NE0890</name>
</gene>
<dbReference type="SUPFAM" id="SSF57987">
    <property type="entry name" value="Inovirus (filamentous phage) major coat protein"/>
    <property type="match status" value="1"/>
</dbReference>
<dbReference type="Proteomes" id="UP000001416">
    <property type="component" value="Chromosome"/>
</dbReference>
<dbReference type="EMBL" id="AL954747">
    <property type="protein sequence ID" value="CAD84801.1"/>
    <property type="molecule type" value="Genomic_DNA"/>
</dbReference>
<feature type="signal peptide" evidence="2">
    <location>
        <begin position="1"/>
        <end position="26"/>
    </location>
</feature>
<keyword evidence="1" id="KW-0472">Membrane</keyword>
<evidence type="ECO:0000313" key="4">
    <source>
        <dbReference type="Proteomes" id="UP000001416"/>
    </source>
</evidence>
<organism evidence="3 4">
    <name type="scientific">Nitrosomonas europaea (strain ATCC 19718 / CIP 103999 / KCTC 2705 / NBRC 14298)</name>
    <dbReference type="NCBI Taxonomy" id="228410"/>
    <lineage>
        <taxon>Bacteria</taxon>
        <taxon>Pseudomonadati</taxon>
        <taxon>Pseudomonadota</taxon>
        <taxon>Betaproteobacteria</taxon>
        <taxon>Nitrosomonadales</taxon>
        <taxon>Nitrosomonadaceae</taxon>
        <taxon>Nitrosomonas</taxon>
    </lineage>
</organism>
<evidence type="ECO:0000313" key="3">
    <source>
        <dbReference type="EMBL" id="CAD84801.1"/>
    </source>
</evidence>
<keyword evidence="4" id="KW-1185">Reference proteome</keyword>
<feature type="transmembrane region" description="Helical" evidence="1">
    <location>
        <begin position="42"/>
        <end position="60"/>
    </location>
</feature>
<sequence length="67" mass="7160">MKNFKQRLTNAAYASPLVLFAASARADLPEDVTTAITAAKADIAAAGALVITIVVGIKVWKWITRVF</sequence>
<protein>
    <recommendedName>
        <fullName evidence="5">Bacteriophage coat protein B</fullName>
    </recommendedName>
</protein>
<dbReference type="GeneID" id="87104081"/>
<proteinExistence type="predicted"/>
<name>Q82W09_NITEU</name>
<dbReference type="InterPro" id="IPR008020">
    <property type="entry name" value="G8P"/>
</dbReference>
<reference evidence="3 4" key="1">
    <citation type="journal article" date="2003" name="J. Bacteriol.">
        <title>Complete genome sequence of the ammonia-oxidizing bacterium and obligate chemolithoautotroph Nitrosomonas europaea.</title>
        <authorList>
            <person name="Chain P."/>
            <person name="Lamerdin J."/>
            <person name="Larimer F."/>
            <person name="Regala W."/>
            <person name="Land M."/>
            <person name="Hauser L."/>
            <person name="Hooper A."/>
            <person name="Klotz M."/>
            <person name="Norton J."/>
            <person name="Sayavedra-Soto L."/>
            <person name="Arciero D."/>
            <person name="Hommes N."/>
            <person name="Whittaker M."/>
            <person name="Arp D."/>
        </authorList>
    </citation>
    <scope>NUCLEOTIDE SEQUENCE [LARGE SCALE GENOMIC DNA]</scope>
    <source>
        <strain evidence="4">ATCC 19718 / CIP 103999 / KCTC 2705 / NBRC 14298</strain>
    </source>
</reference>
<accession>Q82W09</accession>
<dbReference type="Pfam" id="PF05356">
    <property type="entry name" value="Phage_Coat_B"/>
    <property type="match status" value="1"/>
</dbReference>
<keyword evidence="1" id="KW-0812">Transmembrane</keyword>